<dbReference type="CTD" id="20202282"/>
<feature type="region of interest" description="Disordered" evidence="1">
    <location>
        <begin position="379"/>
        <end position="435"/>
    </location>
</feature>
<dbReference type="AlphaFoldDB" id="T1F0D2"/>
<dbReference type="EMBL" id="AMQM01002927">
    <property type="status" value="NOT_ANNOTATED_CDS"/>
    <property type="molecule type" value="Genomic_DNA"/>
</dbReference>
<dbReference type="GeneID" id="20202282"/>
<evidence type="ECO:0000313" key="2">
    <source>
        <dbReference type="EMBL" id="ESO09294.1"/>
    </source>
</evidence>
<feature type="compositionally biased region" description="Low complexity" evidence="1">
    <location>
        <begin position="380"/>
        <end position="389"/>
    </location>
</feature>
<evidence type="ECO:0000256" key="1">
    <source>
        <dbReference type="SAM" id="MobiDB-lite"/>
    </source>
</evidence>
<dbReference type="EMBL" id="KB095959">
    <property type="protein sequence ID" value="ESO09294.1"/>
    <property type="molecule type" value="Genomic_DNA"/>
</dbReference>
<dbReference type="EnsemblMetazoa" id="HelroT168256">
    <property type="protein sequence ID" value="HelroP168256"/>
    <property type="gene ID" value="HelroG168256"/>
</dbReference>
<evidence type="ECO:0000313" key="4">
    <source>
        <dbReference type="Proteomes" id="UP000015101"/>
    </source>
</evidence>
<accession>T1F0D2</accession>
<name>T1F0D2_HELRO</name>
<reference evidence="4" key="1">
    <citation type="submission" date="2012-12" db="EMBL/GenBank/DDBJ databases">
        <authorList>
            <person name="Hellsten U."/>
            <person name="Grimwood J."/>
            <person name="Chapman J.A."/>
            <person name="Shapiro H."/>
            <person name="Aerts A."/>
            <person name="Otillar R.P."/>
            <person name="Terry A.Y."/>
            <person name="Boore J.L."/>
            <person name="Simakov O."/>
            <person name="Marletaz F."/>
            <person name="Cho S.-J."/>
            <person name="Edsinger-Gonzales E."/>
            <person name="Havlak P."/>
            <person name="Kuo D.-H."/>
            <person name="Larsson T."/>
            <person name="Lv J."/>
            <person name="Arendt D."/>
            <person name="Savage R."/>
            <person name="Osoegawa K."/>
            <person name="de Jong P."/>
            <person name="Lindberg D.R."/>
            <person name="Seaver E.C."/>
            <person name="Weisblat D.A."/>
            <person name="Putnam N.H."/>
            <person name="Grigoriev I.V."/>
            <person name="Rokhsar D.S."/>
        </authorList>
    </citation>
    <scope>NUCLEOTIDE SEQUENCE</scope>
</reference>
<proteinExistence type="predicted"/>
<reference evidence="3" key="3">
    <citation type="submission" date="2015-06" db="UniProtKB">
        <authorList>
            <consortium name="EnsemblMetazoa"/>
        </authorList>
    </citation>
    <scope>IDENTIFICATION</scope>
</reference>
<keyword evidence="4" id="KW-1185">Reference proteome</keyword>
<dbReference type="KEGG" id="hro:HELRODRAFT_168256"/>
<dbReference type="InParanoid" id="T1F0D2"/>
<feature type="compositionally biased region" description="Low complexity" evidence="1">
    <location>
        <begin position="397"/>
        <end position="423"/>
    </location>
</feature>
<dbReference type="Proteomes" id="UP000015101">
    <property type="component" value="Unassembled WGS sequence"/>
</dbReference>
<reference evidence="2 4" key="2">
    <citation type="journal article" date="2013" name="Nature">
        <title>Insights into bilaterian evolution from three spiralian genomes.</title>
        <authorList>
            <person name="Simakov O."/>
            <person name="Marletaz F."/>
            <person name="Cho S.J."/>
            <person name="Edsinger-Gonzales E."/>
            <person name="Havlak P."/>
            <person name="Hellsten U."/>
            <person name="Kuo D.H."/>
            <person name="Larsson T."/>
            <person name="Lv J."/>
            <person name="Arendt D."/>
            <person name="Savage R."/>
            <person name="Osoegawa K."/>
            <person name="de Jong P."/>
            <person name="Grimwood J."/>
            <person name="Chapman J.A."/>
            <person name="Shapiro H."/>
            <person name="Aerts A."/>
            <person name="Otillar R.P."/>
            <person name="Terry A.Y."/>
            <person name="Boore J.L."/>
            <person name="Grigoriev I.V."/>
            <person name="Lindberg D.R."/>
            <person name="Seaver E.C."/>
            <person name="Weisblat D.A."/>
            <person name="Putnam N.H."/>
            <person name="Rokhsar D.S."/>
        </authorList>
    </citation>
    <scope>NUCLEOTIDE SEQUENCE</scope>
</reference>
<dbReference type="HOGENOM" id="CLU_630511_0_0_1"/>
<dbReference type="RefSeq" id="XP_009012387.1">
    <property type="nucleotide sequence ID" value="XM_009014139.1"/>
</dbReference>
<protein>
    <submittedName>
        <fullName evidence="2 3">Uncharacterized protein</fullName>
    </submittedName>
</protein>
<organism evidence="3 4">
    <name type="scientific">Helobdella robusta</name>
    <name type="common">Californian leech</name>
    <dbReference type="NCBI Taxonomy" id="6412"/>
    <lineage>
        <taxon>Eukaryota</taxon>
        <taxon>Metazoa</taxon>
        <taxon>Spiralia</taxon>
        <taxon>Lophotrochozoa</taxon>
        <taxon>Annelida</taxon>
        <taxon>Clitellata</taxon>
        <taxon>Hirudinea</taxon>
        <taxon>Rhynchobdellida</taxon>
        <taxon>Glossiphoniidae</taxon>
        <taxon>Helobdella</taxon>
    </lineage>
</organism>
<sequence length="435" mass="49420">MDTTIIEYIIITTPFESRIHLVNDKNNNCKINGVSVANHVTEGQNHHCHEKISKAVKKTKSMQTPRDNNDSIPTETLTEKVVLENLNPAVLGPVSDLNEKIKNEIQKRLTMNDDLKDDMRTFNHHNSSSFIRPIQNTHAEKNFSSQLESHCSVKKLQQSIRDANSVQIKTEPEDEKEISEIIYKKKVDNGPPSHAEVDCKFVNYTQSKPRVKSYCIFDNHHNTIKKNPNNIQRSYEIVMKKNGNDDFVKEKSVNENIDLQSRTPSSGSDSSTISSFENFKCKMDAKYTYEDKMKNYQKYLKMDSQIAQNNMFICRENYRKMKKSATNHDFDDNVYNNCTSSRTSCPFVTDRRPYKNNNFELESISSVKNHVVCPKGSGGSDSSCSSDTGNNKNQHASESLSSGDRDSLSSNSSNNSSIENVGNPDIIKSQKKKSK</sequence>
<evidence type="ECO:0000313" key="3">
    <source>
        <dbReference type="EnsemblMetazoa" id="HelroP168256"/>
    </source>
</evidence>
<gene>
    <name evidence="3" type="primary">20202282</name>
    <name evidence="2" type="ORF">HELRODRAFT_168256</name>
</gene>